<evidence type="ECO:0000313" key="1">
    <source>
        <dbReference type="EMBL" id="OAA76658.1"/>
    </source>
</evidence>
<keyword evidence="2" id="KW-1185">Reference proteome</keyword>
<proteinExistence type="predicted"/>
<dbReference type="Proteomes" id="UP000076881">
    <property type="component" value="Unassembled WGS sequence"/>
</dbReference>
<dbReference type="InterPro" id="IPR029063">
    <property type="entry name" value="SAM-dependent_MTases_sf"/>
</dbReference>
<evidence type="ECO:0000313" key="2">
    <source>
        <dbReference type="Proteomes" id="UP000076881"/>
    </source>
</evidence>
<reference evidence="1 2" key="1">
    <citation type="journal article" date="2016" name="Genome Biol. Evol.">
        <title>Divergent and convergent evolution of fungal pathogenicity.</title>
        <authorList>
            <person name="Shang Y."/>
            <person name="Xiao G."/>
            <person name="Zheng P."/>
            <person name="Cen K."/>
            <person name="Zhan S."/>
            <person name="Wang C."/>
        </authorList>
    </citation>
    <scope>NUCLEOTIDE SEQUENCE [LARGE SCALE GENOMIC DNA]</scope>
    <source>
        <strain evidence="1 2">RCEF 1005</strain>
    </source>
</reference>
<dbReference type="CDD" id="cd02440">
    <property type="entry name" value="AdoMet_MTases"/>
    <property type="match status" value="1"/>
</dbReference>
<name>A0A162KLD6_CORDF</name>
<accession>A0A162KLD6</accession>
<dbReference type="SUPFAM" id="SSF53335">
    <property type="entry name" value="S-adenosyl-L-methionine-dependent methyltransferases"/>
    <property type="match status" value="1"/>
</dbReference>
<comment type="caution">
    <text evidence="1">The sequence shown here is derived from an EMBL/GenBank/DDBJ whole genome shotgun (WGS) entry which is preliminary data.</text>
</comment>
<sequence>MEDFIKHTKNDDDNKWERERLSGQHDVMMAAMGDPIYAPLDFSKPGLRIIDSGTADGCWILHMRSLYPVKHEYVGTDIDEALYPDPAPESTRFQNQSIHDAFPTDWAGSFDLVHQRLVMAAAPPQTIAAVVSRLAGLLKPGAWMQLVEVDIDSVPENGPALKQFLHFAQSMSSFSGMGPNLAKELIGAMRDAGLTGVEERSVDILHGKSNPNPELKQKSTESLCGAVPPLVQGVKMMLPNEFTEDANNLQAQLRKELSEEGGKTKLRVVWGQKA</sequence>
<evidence type="ECO:0008006" key="3">
    <source>
        <dbReference type="Google" id="ProtNLM"/>
    </source>
</evidence>
<dbReference type="Pfam" id="PF13489">
    <property type="entry name" value="Methyltransf_23"/>
    <property type="match status" value="1"/>
</dbReference>
<protein>
    <recommendedName>
        <fullName evidence="3">Methyltransferase SirN-like protein</fullName>
    </recommendedName>
</protein>
<dbReference type="AlphaFoldDB" id="A0A162KLD6"/>
<dbReference type="OrthoDB" id="184880at2759"/>
<organism evidence="1 2">
    <name type="scientific">Akanthomyces lecanii RCEF 1005</name>
    <dbReference type="NCBI Taxonomy" id="1081108"/>
    <lineage>
        <taxon>Eukaryota</taxon>
        <taxon>Fungi</taxon>
        <taxon>Dikarya</taxon>
        <taxon>Ascomycota</taxon>
        <taxon>Pezizomycotina</taxon>
        <taxon>Sordariomycetes</taxon>
        <taxon>Hypocreomycetidae</taxon>
        <taxon>Hypocreales</taxon>
        <taxon>Cordycipitaceae</taxon>
        <taxon>Akanthomyces</taxon>
        <taxon>Cordyceps confragosa</taxon>
    </lineage>
</organism>
<dbReference type="Gene3D" id="3.40.50.150">
    <property type="entry name" value="Vaccinia Virus protein VP39"/>
    <property type="match status" value="1"/>
</dbReference>
<dbReference type="STRING" id="1081108.A0A162KLD6"/>
<gene>
    <name evidence="1" type="ORF">LEL_06342</name>
</gene>
<dbReference type="EMBL" id="AZHF01000004">
    <property type="protein sequence ID" value="OAA76658.1"/>
    <property type="molecule type" value="Genomic_DNA"/>
</dbReference>